<gene>
    <name evidence="3" type="ORF">JL102_15950</name>
</gene>
<dbReference type="GO" id="GO:0005829">
    <property type="term" value="C:cytosol"/>
    <property type="evidence" value="ECO:0007669"/>
    <property type="project" value="TreeGrafter"/>
</dbReference>
<dbReference type="InterPro" id="IPR023210">
    <property type="entry name" value="NADP_OxRdtase_dom"/>
</dbReference>
<dbReference type="PANTHER" id="PTHR42686">
    <property type="entry name" value="GH17980P-RELATED"/>
    <property type="match status" value="1"/>
</dbReference>
<dbReference type="RefSeq" id="WP_202245424.1">
    <property type="nucleotide sequence ID" value="NZ_JAESIY010000008.1"/>
</dbReference>
<dbReference type="AlphaFoldDB" id="A0A937FBR1"/>
<dbReference type="InterPro" id="IPR006311">
    <property type="entry name" value="TAT_signal"/>
</dbReference>
<evidence type="ECO:0000256" key="1">
    <source>
        <dbReference type="SAM" id="SignalP"/>
    </source>
</evidence>
<organism evidence="3 4">
    <name type="scientific">Fulvivirga sediminis</name>
    <dbReference type="NCBI Taxonomy" id="2803949"/>
    <lineage>
        <taxon>Bacteria</taxon>
        <taxon>Pseudomonadati</taxon>
        <taxon>Bacteroidota</taxon>
        <taxon>Cytophagia</taxon>
        <taxon>Cytophagales</taxon>
        <taxon>Fulvivirgaceae</taxon>
        <taxon>Fulvivirga</taxon>
    </lineage>
</organism>
<dbReference type="EMBL" id="JAESIY010000008">
    <property type="protein sequence ID" value="MBL3657643.1"/>
    <property type="molecule type" value="Genomic_DNA"/>
</dbReference>
<protein>
    <submittedName>
        <fullName evidence="3">Aldo/keto reductase</fullName>
    </submittedName>
</protein>
<dbReference type="Proteomes" id="UP000659388">
    <property type="component" value="Unassembled WGS sequence"/>
</dbReference>
<evidence type="ECO:0000313" key="3">
    <source>
        <dbReference type="EMBL" id="MBL3657643.1"/>
    </source>
</evidence>
<dbReference type="GO" id="GO:0016491">
    <property type="term" value="F:oxidoreductase activity"/>
    <property type="evidence" value="ECO:0007669"/>
    <property type="project" value="InterPro"/>
</dbReference>
<dbReference type="SUPFAM" id="SSF51430">
    <property type="entry name" value="NAD(P)-linked oxidoreductase"/>
    <property type="match status" value="1"/>
</dbReference>
<proteinExistence type="predicted"/>
<dbReference type="Gene3D" id="3.20.20.100">
    <property type="entry name" value="NADP-dependent oxidoreductase domain"/>
    <property type="match status" value="1"/>
</dbReference>
<accession>A0A937FBR1</accession>
<dbReference type="NCBIfam" id="TIGR01409">
    <property type="entry name" value="TAT_signal_seq"/>
    <property type="match status" value="1"/>
</dbReference>
<dbReference type="Pfam" id="PF00248">
    <property type="entry name" value="Aldo_ket_red"/>
    <property type="match status" value="1"/>
</dbReference>
<feature type="chain" id="PRO_5037864895" evidence="1">
    <location>
        <begin position="27"/>
        <end position="374"/>
    </location>
</feature>
<sequence length="374" mass="41187">MITRRKFVNRATAGAAAMAVSPYIMANGKVNLESLGFMSNPSDRTAGGKYRPPFSFGLGGAPLGGTSGLLVTDEEARLTLENAWESGLRYYDTSPWYGLGLSERRFGHLLHRKPREEYVISTKIGRILTAAPKPAKTQWAQPDSFDYKYDYSASATRRSVEDSLQRLGISSIDIVFIHDLSPDNGDMKDNWTQYFDQAAKGAMPELVKMREEGIIKGWGMGVNTLPPILKALEVSDPDVHLAACQYTLMDHEESLEKLFPAIEKSGNSIVVGSPLNNGFLAGADRYNYGPKIPEGFKEKRAKMEKIAKAHGIDLRTAALQFCAAPKQVSSVIPGARKANQPKENVESMKVKIPLDFWAEMKKEGLIAEKAPLLS</sequence>
<reference evidence="3" key="1">
    <citation type="submission" date="2021-01" db="EMBL/GenBank/DDBJ databases">
        <title>Fulvivirga kasyanovii gen. nov., sp nov., a novel member of the phylum Bacteroidetes isolated from seawater in a mussel farm.</title>
        <authorList>
            <person name="Zhao L.-H."/>
            <person name="Wang Z.-J."/>
        </authorList>
    </citation>
    <scope>NUCLEOTIDE SEQUENCE</scope>
    <source>
        <strain evidence="3">2943</strain>
    </source>
</reference>
<keyword evidence="1" id="KW-0732">Signal</keyword>
<dbReference type="InterPro" id="IPR036812">
    <property type="entry name" value="NAD(P)_OxRdtase_dom_sf"/>
</dbReference>
<evidence type="ECO:0000259" key="2">
    <source>
        <dbReference type="Pfam" id="PF00248"/>
    </source>
</evidence>
<feature type="signal peptide" evidence="1">
    <location>
        <begin position="1"/>
        <end position="26"/>
    </location>
</feature>
<dbReference type="PROSITE" id="PS51318">
    <property type="entry name" value="TAT"/>
    <property type="match status" value="1"/>
</dbReference>
<dbReference type="InterPro" id="IPR019546">
    <property type="entry name" value="TAT_signal_bac_arc"/>
</dbReference>
<comment type="caution">
    <text evidence="3">The sequence shown here is derived from an EMBL/GenBank/DDBJ whole genome shotgun (WGS) entry which is preliminary data.</text>
</comment>
<keyword evidence="4" id="KW-1185">Reference proteome</keyword>
<name>A0A937FBR1_9BACT</name>
<feature type="domain" description="NADP-dependent oxidoreductase" evidence="2">
    <location>
        <begin position="57"/>
        <end position="361"/>
    </location>
</feature>
<evidence type="ECO:0000313" key="4">
    <source>
        <dbReference type="Proteomes" id="UP000659388"/>
    </source>
</evidence>
<dbReference type="PANTHER" id="PTHR42686:SF1">
    <property type="entry name" value="GH17980P-RELATED"/>
    <property type="match status" value="1"/>
</dbReference>
<dbReference type="CDD" id="cd19152">
    <property type="entry name" value="AKR_AKR15A"/>
    <property type="match status" value="1"/>
</dbReference>
<dbReference type="InterPro" id="IPR020471">
    <property type="entry name" value="AKR"/>
</dbReference>